<dbReference type="AlphaFoldDB" id="A0A3M5V8R0"/>
<dbReference type="Proteomes" id="UP000280395">
    <property type="component" value="Unassembled WGS sequence"/>
</dbReference>
<evidence type="ECO:0000313" key="1">
    <source>
        <dbReference type="EMBL" id="RMU54134.1"/>
    </source>
</evidence>
<sequence length="185" mass="20900">MSRVFDQPAFPASRQTTAPIAVLNHDVAFVTRVTRRLDQRALHVGPILSRAFATFIEGVEYKAWVFSKCRNHVFDIVGRLFQLVARQHIATATIGVVAERKLNLDPLFVTGIDHRLELGHLRRVIDLVVSHLDAQCSTAGIFYILNHFSRCVGRRNPVRDRVRAAMSTQPRAIERRGIAGLLRRA</sequence>
<dbReference type="EMBL" id="RBUA01000864">
    <property type="protein sequence ID" value="RMU54134.1"/>
    <property type="molecule type" value="Genomic_DNA"/>
</dbReference>
<reference evidence="1 2" key="1">
    <citation type="submission" date="2018-08" db="EMBL/GenBank/DDBJ databases">
        <title>Recombination of ecologically and evolutionarily significant loci maintains genetic cohesion in the Pseudomonas syringae species complex.</title>
        <authorList>
            <person name="Dillon M."/>
            <person name="Thakur S."/>
            <person name="Almeida R.N.D."/>
            <person name="Weir B.S."/>
            <person name="Guttman D.S."/>
        </authorList>
    </citation>
    <scope>NUCLEOTIDE SEQUENCE [LARGE SCALE GENOMIC DNA]</scope>
    <source>
        <strain evidence="1 2">ICMP 14479</strain>
    </source>
</reference>
<name>A0A3M5V8R0_PSESX</name>
<evidence type="ECO:0000313" key="2">
    <source>
        <dbReference type="Proteomes" id="UP000280395"/>
    </source>
</evidence>
<organism evidence="1 2">
    <name type="scientific">Pseudomonas syringae pv. avii</name>
    <dbReference type="NCBI Taxonomy" id="663959"/>
    <lineage>
        <taxon>Bacteria</taxon>
        <taxon>Pseudomonadati</taxon>
        <taxon>Pseudomonadota</taxon>
        <taxon>Gammaproteobacteria</taxon>
        <taxon>Pseudomonadales</taxon>
        <taxon>Pseudomonadaceae</taxon>
        <taxon>Pseudomonas</taxon>
        <taxon>Pseudomonas syringae</taxon>
    </lineage>
</organism>
<proteinExistence type="predicted"/>
<protein>
    <submittedName>
        <fullName evidence="1">Uncharacterized protein</fullName>
    </submittedName>
</protein>
<accession>A0A3M5V8R0</accession>
<gene>
    <name evidence="1" type="ORF">ALP29_200669</name>
</gene>
<comment type="caution">
    <text evidence="1">The sequence shown here is derived from an EMBL/GenBank/DDBJ whole genome shotgun (WGS) entry which is preliminary data.</text>
</comment>